<feature type="domain" description="ABC transmembrane type-1" evidence="11">
    <location>
        <begin position="674"/>
        <end position="958"/>
    </location>
</feature>
<evidence type="ECO:0000256" key="3">
    <source>
        <dbReference type="ARBA" id="ARBA00022692"/>
    </source>
</evidence>
<feature type="transmembrane region" description="Helical" evidence="9">
    <location>
        <begin position="31"/>
        <end position="48"/>
    </location>
</feature>
<dbReference type="SMART" id="SM00382">
    <property type="entry name" value="AAA"/>
    <property type="match status" value="2"/>
</dbReference>
<sequence length="1252" mass="141896">MNHEQGGNDGQTPDKKSSTQRKPNPRKNCNLLSSLFFLYMFPVFYCGWKKGIDEESLYEPLDEDRAENVAEKLEAAWIPANKTNSKWALHLALLKVFGFDFIAIDFSIVSPLLIGKLVLYFSRDFKDVNEAYMYCGILALFLITHKVMLHPAMFWFHHVAMKMRVGCSSLMYRKTLRLDGRTFEKFTVGQLVNLLSNDVSKFDQNFVFAHSCWVTPIQTVVGAYLIYNNIGVSGLIGFAFLLLSFPLLVWVGKRTSVLRLTTAMTTDKRVRIMNELISGMQVIKMYTWEKPFIDLITSIRQKEIQTIRKQKFLLGASYSCEVFVSRAAIFLSLISYVFMGHSITAEKVFAVTTIYNVMRSMATAELPFSITAIAEVHISIKRIQEFLTYSELPVQKTSSSDPKIKLTGVSAKWSEESGKNHLSNISLEISKPQLFSVIGAVGSGKTSLLNVILQELPILSGKLEVSGTVSYCSQDCWLFSGSVRQNIIFSTKYEETRYREVCRVCALESDFNLLPFGDKTLVGEKGKSLSGGQKARINLARCVYKKADIYLLDDPLSAVDPNVGKQIFNECIKRFLRDKICVLVTHQIQYLKGDGRILLLREGLSQSIGTYEELDLDEPEEIEVHNEILESIKLNEFIDDDQVLQEENRGKGGIECSTYISYFKSGGNYLTATVLILVFICTQAIANFNDFYISLWVTKEEMNFLNRSSLIEMRQTIIYEYSGITFFTIVMALTRTIFFYQFFVQAAKNLHRTILLRLTNSVMNFFHRNPSGRILNIFSKDLGITDEYIPSLLFDVIQITLTLSGSLIMSAIVNPWLLIPSVVLLLILFTMRVVYLRTSISVKRVESTTRSPIFSHITASMNGLSTIRAYGAEDTLIKEFDNFQDKHSSAWFIFIASQRAYGLWVDLICIIFITIIVLILIVMDEGVNGSEMGLILSQFLYLISILQWGMRQWSELDNQMISVERILEYRKLEIEKLRPDIEVPLGWPKTGRLRFKNVQLSYGSDSKPVLRDINLLIRAGEKIGIVGRTGAGKSSIIVALFQLFPIEGEIELDSIESTVVPLQLLRNKISIIPQEPILFSSSMRQNLDPFDEYSDDVLWHALEQVELKKVVQVMPSGLSSMIYEGGSNFSVGQRQLVCLARAIIRNNKILVLDEATANVDPQTDALIQETLRSKFSECTVLTIAHRLNTVMDSDKILVMDAGRIVEFDAPYALLERPFGTFKTMVEATGNSSAKTLNSIAKQKYEATNRKEH</sequence>
<evidence type="ECO:0000259" key="11">
    <source>
        <dbReference type="PROSITE" id="PS50929"/>
    </source>
</evidence>
<keyword evidence="5" id="KW-0067">ATP-binding</keyword>
<feature type="domain" description="ABC transporter" evidence="10">
    <location>
        <begin position="993"/>
        <end position="1226"/>
    </location>
</feature>
<dbReference type="Pfam" id="PF00005">
    <property type="entry name" value="ABC_tran"/>
    <property type="match status" value="2"/>
</dbReference>
<dbReference type="InterPro" id="IPR044726">
    <property type="entry name" value="ABCC_6TM_D2"/>
</dbReference>
<feature type="transmembrane region" description="Helical" evidence="9">
    <location>
        <begin position="815"/>
        <end position="835"/>
    </location>
</feature>
<dbReference type="InterPro" id="IPR003439">
    <property type="entry name" value="ABC_transporter-like_ATP-bd"/>
</dbReference>
<dbReference type="InterPro" id="IPR036640">
    <property type="entry name" value="ABC1_TM_sf"/>
</dbReference>
<dbReference type="PROSITE" id="PS50893">
    <property type="entry name" value="ABC_TRANSPORTER_2"/>
    <property type="match status" value="2"/>
</dbReference>
<gene>
    <name evidence="13" type="primary">LOC108563075</name>
</gene>
<feature type="region of interest" description="Disordered" evidence="8">
    <location>
        <begin position="1"/>
        <end position="26"/>
    </location>
</feature>
<feature type="domain" description="ABC transporter" evidence="10">
    <location>
        <begin position="404"/>
        <end position="627"/>
    </location>
</feature>
<feature type="transmembrane region" description="Helical" evidence="9">
    <location>
        <begin position="232"/>
        <end position="251"/>
    </location>
</feature>
<keyword evidence="4" id="KW-0547">Nucleotide-binding</keyword>
<dbReference type="PROSITE" id="PS50929">
    <property type="entry name" value="ABC_TM1F"/>
    <property type="match status" value="2"/>
</dbReference>
<evidence type="ECO:0000256" key="9">
    <source>
        <dbReference type="SAM" id="Phobius"/>
    </source>
</evidence>
<feature type="transmembrane region" description="Helical" evidence="9">
    <location>
        <begin position="92"/>
        <end position="119"/>
    </location>
</feature>
<dbReference type="GeneID" id="108563075"/>
<dbReference type="CDD" id="cd03244">
    <property type="entry name" value="ABCC_MRP_domain2"/>
    <property type="match status" value="1"/>
</dbReference>
<feature type="transmembrane region" description="Helical" evidence="9">
    <location>
        <begin position="312"/>
        <end position="339"/>
    </location>
</feature>
<evidence type="ECO:0000313" key="12">
    <source>
        <dbReference type="Proteomes" id="UP000695000"/>
    </source>
</evidence>
<comment type="subcellular location">
    <subcellularLocation>
        <location evidence="1">Membrane</location>
        <topology evidence="1">Multi-pass membrane protein</topology>
    </subcellularLocation>
</comment>
<evidence type="ECO:0000256" key="7">
    <source>
        <dbReference type="ARBA" id="ARBA00023136"/>
    </source>
</evidence>
<evidence type="ECO:0000256" key="8">
    <source>
        <dbReference type="SAM" id="MobiDB-lite"/>
    </source>
</evidence>
<evidence type="ECO:0000259" key="10">
    <source>
        <dbReference type="PROSITE" id="PS50893"/>
    </source>
</evidence>
<keyword evidence="7 9" id="KW-0472">Membrane</keyword>
<feature type="transmembrane region" description="Helical" evidence="9">
    <location>
        <begin position="131"/>
        <end position="156"/>
    </location>
</feature>
<evidence type="ECO:0000256" key="2">
    <source>
        <dbReference type="ARBA" id="ARBA00022448"/>
    </source>
</evidence>
<reference evidence="13" key="1">
    <citation type="submission" date="2025-08" db="UniProtKB">
        <authorList>
            <consortium name="RefSeq"/>
        </authorList>
    </citation>
    <scope>IDENTIFICATION</scope>
    <source>
        <tissue evidence="13">Whole Larva</tissue>
    </source>
</reference>
<dbReference type="InterPro" id="IPR011527">
    <property type="entry name" value="ABC1_TM_dom"/>
</dbReference>
<evidence type="ECO:0000256" key="6">
    <source>
        <dbReference type="ARBA" id="ARBA00022989"/>
    </source>
</evidence>
<keyword evidence="3 9" id="KW-0812">Transmembrane</keyword>
<dbReference type="Proteomes" id="UP000695000">
    <property type="component" value="Unplaced"/>
</dbReference>
<keyword evidence="2" id="KW-0813">Transport</keyword>
<accession>A0ABM1MRD7</accession>
<evidence type="ECO:0000256" key="4">
    <source>
        <dbReference type="ARBA" id="ARBA00022741"/>
    </source>
</evidence>
<dbReference type="CDD" id="cd03250">
    <property type="entry name" value="ABCC_MRP_domain1"/>
    <property type="match status" value="1"/>
</dbReference>
<dbReference type="Pfam" id="PF00664">
    <property type="entry name" value="ABC_membrane"/>
    <property type="match status" value="2"/>
</dbReference>
<evidence type="ECO:0000256" key="5">
    <source>
        <dbReference type="ARBA" id="ARBA00022840"/>
    </source>
</evidence>
<dbReference type="RefSeq" id="XP_017777137.1">
    <property type="nucleotide sequence ID" value="XM_017921648.1"/>
</dbReference>
<feature type="transmembrane region" description="Helical" evidence="9">
    <location>
        <begin position="669"/>
        <end position="697"/>
    </location>
</feature>
<keyword evidence="12" id="KW-1185">Reference proteome</keyword>
<feature type="transmembrane region" description="Helical" evidence="9">
    <location>
        <begin position="718"/>
        <end position="743"/>
    </location>
</feature>
<dbReference type="Gene3D" id="3.40.50.300">
    <property type="entry name" value="P-loop containing nucleotide triphosphate hydrolases"/>
    <property type="match status" value="2"/>
</dbReference>
<dbReference type="SUPFAM" id="SSF52540">
    <property type="entry name" value="P-loop containing nucleoside triphosphate hydrolases"/>
    <property type="match status" value="2"/>
</dbReference>
<dbReference type="InterPro" id="IPR027417">
    <property type="entry name" value="P-loop_NTPase"/>
</dbReference>
<proteinExistence type="predicted"/>
<feature type="domain" description="ABC transmembrane type-1" evidence="11">
    <location>
        <begin position="106"/>
        <end position="361"/>
    </location>
</feature>
<dbReference type="PANTHER" id="PTHR24223">
    <property type="entry name" value="ATP-BINDING CASSETTE SUB-FAMILY C"/>
    <property type="match status" value="1"/>
</dbReference>
<keyword evidence="6 9" id="KW-1133">Transmembrane helix</keyword>
<dbReference type="PROSITE" id="PS00211">
    <property type="entry name" value="ABC_TRANSPORTER_1"/>
    <property type="match status" value="2"/>
</dbReference>
<evidence type="ECO:0000313" key="13">
    <source>
        <dbReference type="RefSeq" id="XP_017777137.1"/>
    </source>
</evidence>
<dbReference type="Gene3D" id="1.20.1560.10">
    <property type="entry name" value="ABC transporter type 1, transmembrane domain"/>
    <property type="match status" value="2"/>
</dbReference>
<name>A0ABM1MRD7_NICVS</name>
<protein>
    <submittedName>
        <fullName evidence="13">Probable multidrug resistance-associated protein lethal(2)03659</fullName>
    </submittedName>
</protein>
<dbReference type="CDD" id="cd18580">
    <property type="entry name" value="ABC_6TM_ABCC_D2"/>
    <property type="match status" value="1"/>
</dbReference>
<organism evidence="12 13">
    <name type="scientific">Nicrophorus vespilloides</name>
    <name type="common">Boreal carrion beetle</name>
    <dbReference type="NCBI Taxonomy" id="110193"/>
    <lineage>
        <taxon>Eukaryota</taxon>
        <taxon>Metazoa</taxon>
        <taxon>Ecdysozoa</taxon>
        <taxon>Arthropoda</taxon>
        <taxon>Hexapoda</taxon>
        <taxon>Insecta</taxon>
        <taxon>Pterygota</taxon>
        <taxon>Neoptera</taxon>
        <taxon>Endopterygota</taxon>
        <taxon>Coleoptera</taxon>
        <taxon>Polyphaga</taxon>
        <taxon>Staphyliniformia</taxon>
        <taxon>Silphidae</taxon>
        <taxon>Nicrophorinae</taxon>
        <taxon>Nicrophorus</taxon>
    </lineage>
</organism>
<dbReference type="InterPro" id="IPR017871">
    <property type="entry name" value="ABC_transporter-like_CS"/>
</dbReference>
<feature type="transmembrane region" description="Helical" evidence="9">
    <location>
        <begin position="901"/>
        <end position="922"/>
    </location>
</feature>
<dbReference type="PANTHER" id="PTHR24223:SF448">
    <property type="entry name" value="FI20146P1-RELATED"/>
    <property type="match status" value="1"/>
</dbReference>
<dbReference type="InterPro" id="IPR003593">
    <property type="entry name" value="AAA+_ATPase"/>
</dbReference>
<dbReference type="InterPro" id="IPR050173">
    <property type="entry name" value="ABC_transporter_C-like"/>
</dbReference>
<evidence type="ECO:0000256" key="1">
    <source>
        <dbReference type="ARBA" id="ARBA00004141"/>
    </source>
</evidence>
<dbReference type="SUPFAM" id="SSF90123">
    <property type="entry name" value="ABC transporter transmembrane region"/>
    <property type="match status" value="2"/>
</dbReference>